<feature type="compositionally biased region" description="Basic and acidic residues" evidence="6">
    <location>
        <begin position="746"/>
        <end position="757"/>
    </location>
</feature>
<feature type="region of interest" description="Disordered" evidence="6">
    <location>
        <begin position="633"/>
        <end position="714"/>
    </location>
</feature>
<sequence>MATTPMRQLLAIMADPAIRGSNAADTGLLVLSADLSRLIWANSAAAASFGLAAPGPQETMPDGLLGQLAGSRSLFARKGRATLLLRKAGGFRASVAAELARIAPELGETEGLALLTARQLRPAYDAAGRDAALLREAGPGAEGARLIPTDEIGSVIGDDDLQGAETIAGFAASDAGLAEIAAGASGGLIVARIAEDRLLVLPLVNAPVAREDAAARVGDAASADVTGADAGGPMADGVPSSDASPHEVSSPQDRSVPPGTPEVEEVSSEGTEASVAPPPQTARPVLRSNWGAALPLAGASAAGQDQGNADSDAQVSEHGTLADRAPDADSDEIAEPATLDAATTVAPEDALTSAPESAPMAAEEDAAPATPEDEAEPDLPAAPPSRTGTLQTTRRHSAWGGLASQGRADGESREEPTQDAKTSEPDREPTGTTAPTGAGAPTFAQPSEPSDAESDDAKASADGAGNEDRADVTAPDIRPATAADFLGAGRKAEEPAGDFSPQIGGDPVRFVWRVDSEGRFRSLSPEFAAAVGPVSAAILDRSVDEVAAAYRLDEDGALRRLFSRRETWSGRTVMWPLQATAKKVPVDLAALPIYARDRSFDGFRGFGVVRLADAEDDPEAIGLAPAAALERAASEAGASEAPAEDHPIPAFMHSIGAPTPPVSFGRRDPEQRPPADHLPAPDETAAEPQRARPGDKVIRLEERRRPQNGHLSQTEEAAFRAIGETLAQGSDPRDLVEAVRAASERIEAIEGERHSEPGEGQTSETKDQADAAPSPATSADGAVAAALDEAYGSLPLPILAQAGDDLVYANREFLDLTGHADVDELKAAGGLEALVQERREGDADFLRLRRANGQSVPIRARMQRATVAGTGCLILSFFATPRLAVMSRELIEAAEETGDAAIRGVFENPVLDLAADGIVLVDEAGLITAMSGAAQQLFDIPAGDVAGRAFLTLFAHESQKSLKPILDGEEEALRGAAPAGDGEAKWYARRDVIGRVAGGGFMALAVSLGRIAGSSGYCAVIHDISRWKRAEEIAEKARASAEASNLQKSTFLSEVASEIRDPVDAMIGFADLMGSESLGPVGNERYLEYLDDIKRSGHQVIDLVTILHDLARVETGRRELSFEAVSLAEIVTEVAAVMAPQANRQRVIVRTHLPSSVPPVVGDHDTIRQITTNLVADAIRATPPGGQLIVSIKHSADTGVSLRFRDSGVGLRQDEIENALRGPGAGHVASGAESGRLGLPLTRALAEANRAEFSIASTPGEGTLVEVRFPPARVLLD</sequence>
<dbReference type="InterPro" id="IPR035965">
    <property type="entry name" value="PAS-like_dom_sf"/>
</dbReference>
<comment type="catalytic activity">
    <reaction evidence="1">
        <text>ATP + protein L-histidine = ADP + protein N-phospho-L-histidine.</text>
        <dbReference type="EC" id="2.7.13.3"/>
    </reaction>
</comment>
<feature type="compositionally biased region" description="Polar residues" evidence="6">
    <location>
        <begin position="241"/>
        <end position="253"/>
    </location>
</feature>
<feature type="region of interest" description="Disordered" evidence="6">
    <location>
        <begin position="746"/>
        <end position="781"/>
    </location>
</feature>
<dbReference type="PROSITE" id="PS50109">
    <property type="entry name" value="HIS_KIN"/>
    <property type="match status" value="1"/>
</dbReference>
<reference evidence="9 10" key="1">
    <citation type="submission" date="2019-03" db="EMBL/GenBank/DDBJ databases">
        <title>Jiella endophytica sp. nov., a novel endophytic bacterium isolated from root of Ficus microcarpa Linn. f.</title>
        <authorList>
            <person name="Tuo L."/>
        </authorList>
    </citation>
    <scope>NUCLEOTIDE SEQUENCE [LARGE SCALE GENOMIC DNA]</scope>
    <source>
        <strain evidence="9 10">CBS5Q-3</strain>
    </source>
</reference>
<dbReference type="InterPro" id="IPR003594">
    <property type="entry name" value="HATPase_dom"/>
</dbReference>
<feature type="compositionally biased region" description="Polar residues" evidence="6">
    <location>
        <begin position="305"/>
        <end position="314"/>
    </location>
</feature>
<evidence type="ECO:0000256" key="5">
    <source>
        <dbReference type="ARBA" id="ARBA00023012"/>
    </source>
</evidence>
<comment type="caution">
    <text evidence="9">The sequence shown here is derived from an EMBL/GenBank/DDBJ whole genome shotgun (WGS) entry which is preliminary data.</text>
</comment>
<feature type="compositionally biased region" description="Low complexity" evidence="6">
    <location>
        <begin position="770"/>
        <end position="781"/>
    </location>
</feature>
<feature type="compositionally biased region" description="Acidic residues" evidence="6">
    <location>
        <begin position="362"/>
        <end position="377"/>
    </location>
</feature>
<dbReference type="Pfam" id="PF02518">
    <property type="entry name" value="HATPase_c"/>
    <property type="match status" value="1"/>
</dbReference>
<dbReference type="SMART" id="SM00387">
    <property type="entry name" value="HATPase_c"/>
    <property type="match status" value="1"/>
</dbReference>
<feature type="region of interest" description="Disordered" evidence="6">
    <location>
        <begin position="298"/>
        <end position="475"/>
    </location>
</feature>
<evidence type="ECO:0000256" key="4">
    <source>
        <dbReference type="ARBA" id="ARBA00022777"/>
    </source>
</evidence>
<dbReference type="InterPro" id="IPR003661">
    <property type="entry name" value="HisK_dim/P_dom"/>
</dbReference>
<dbReference type="InterPro" id="IPR000014">
    <property type="entry name" value="PAS"/>
</dbReference>
<feature type="region of interest" description="Disordered" evidence="6">
    <location>
        <begin position="224"/>
        <end position="285"/>
    </location>
</feature>
<organism evidence="9 10">
    <name type="scientific">Jiella endophytica</name>
    <dbReference type="NCBI Taxonomy" id="2558362"/>
    <lineage>
        <taxon>Bacteria</taxon>
        <taxon>Pseudomonadati</taxon>
        <taxon>Pseudomonadota</taxon>
        <taxon>Alphaproteobacteria</taxon>
        <taxon>Hyphomicrobiales</taxon>
        <taxon>Aurantimonadaceae</taxon>
        <taxon>Jiella</taxon>
    </lineage>
</organism>
<accession>A0A4Y8RCX9</accession>
<dbReference type="Gene3D" id="3.30.450.20">
    <property type="entry name" value="PAS domain"/>
    <property type="match status" value="1"/>
</dbReference>
<protein>
    <recommendedName>
        <fullName evidence="2">histidine kinase</fullName>
        <ecNumber evidence="2">2.7.13.3</ecNumber>
    </recommendedName>
</protein>
<evidence type="ECO:0000256" key="6">
    <source>
        <dbReference type="SAM" id="MobiDB-lite"/>
    </source>
</evidence>
<dbReference type="SMART" id="SM00388">
    <property type="entry name" value="HisKA"/>
    <property type="match status" value="1"/>
</dbReference>
<dbReference type="SUPFAM" id="SSF55874">
    <property type="entry name" value="ATPase domain of HSP90 chaperone/DNA topoisomerase II/histidine kinase"/>
    <property type="match status" value="1"/>
</dbReference>
<proteinExistence type="predicted"/>
<evidence type="ECO:0000256" key="1">
    <source>
        <dbReference type="ARBA" id="ARBA00000085"/>
    </source>
</evidence>
<dbReference type="InterPro" id="IPR013767">
    <property type="entry name" value="PAS_fold"/>
</dbReference>
<feature type="domain" description="PAS" evidence="8">
    <location>
        <begin position="910"/>
        <end position="976"/>
    </location>
</feature>
<feature type="compositionally biased region" description="Basic and acidic residues" evidence="6">
    <location>
        <begin position="665"/>
        <end position="675"/>
    </location>
</feature>
<keyword evidence="4" id="KW-0418">Kinase</keyword>
<dbReference type="PROSITE" id="PS50112">
    <property type="entry name" value="PAS"/>
    <property type="match status" value="1"/>
</dbReference>
<name>A0A4Y8RCX9_9HYPH</name>
<dbReference type="InterPro" id="IPR005467">
    <property type="entry name" value="His_kinase_dom"/>
</dbReference>
<dbReference type="EMBL" id="SOZD01000006">
    <property type="protein sequence ID" value="TFF19885.1"/>
    <property type="molecule type" value="Genomic_DNA"/>
</dbReference>
<keyword evidence="5" id="KW-0902">Two-component regulatory system</keyword>
<feature type="compositionally biased region" description="Low complexity" evidence="6">
    <location>
        <begin position="430"/>
        <end position="449"/>
    </location>
</feature>
<feature type="domain" description="Histidine kinase" evidence="7">
    <location>
        <begin position="1054"/>
        <end position="1273"/>
    </location>
</feature>
<dbReference type="SMART" id="SM00091">
    <property type="entry name" value="PAS"/>
    <property type="match status" value="2"/>
</dbReference>
<dbReference type="Pfam" id="PF00512">
    <property type="entry name" value="HisKA"/>
    <property type="match status" value="1"/>
</dbReference>
<dbReference type="GO" id="GO:0000155">
    <property type="term" value="F:phosphorelay sensor kinase activity"/>
    <property type="evidence" value="ECO:0007669"/>
    <property type="project" value="InterPro"/>
</dbReference>
<dbReference type="SUPFAM" id="SSF55785">
    <property type="entry name" value="PYP-like sensor domain (PAS domain)"/>
    <property type="match status" value="1"/>
</dbReference>
<evidence type="ECO:0000313" key="9">
    <source>
        <dbReference type="EMBL" id="TFF19885.1"/>
    </source>
</evidence>
<evidence type="ECO:0000259" key="8">
    <source>
        <dbReference type="PROSITE" id="PS50112"/>
    </source>
</evidence>
<dbReference type="CDD" id="cd00130">
    <property type="entry name" value="PAS"/>
    <property type="match status" value="1"/>
</dbReference>
<keyword evidence="10" id="KW-1185">Reference proteome</keyword>
<evidence type="ECO:0000259" key="7">
    <source>
        <dbReference type="PROSITE" id="PS50109"/>
    </source>
</evidence>
<dbReference type="InterPro" id="IPR050736">
    <property type="entry name" value="Sensor_HK_Regulatory"/>
</dbReference>
<dbReference type="Proteomes" id="UP000298179">
    <property type="component" value="Unassembled WGS sequence"/>
</dbReference>
<evidence type="ECO:0000256" key="2">
    <source>
        <dbReference type="ARBA" id="ARBA00012438"/>
    </source>
</evidence>
<dbReference type="PANTHER" id="PTHR43711">
    <property type="entry name" value="TWO-COMPONENT HISTIDINE KINASE"/>
    <property type="match status" value="1"/>
</dbReference>
<dbReference type="SUPFAM" id="SSF47384">
    <property type="entry name" value="Homodimeric domain of signal transducing histidine kinase"/>
    <property type="match status" value="1"/>
</dbReference>
<dbReference type="PANTHER" id="PTHR43711:SF26">
    <property type="entry name" value="SENSOR HISTIDINE KINASE RCSC"/>
    <property type="match status" value="1"/>
</dbReference>
<dbReference type="InterPro" id="IPR036097">
    <property type="entry name" value="HisK_dim/P_sf"/>
</dbReference>
<evidence type="ECO:0000313" key="10">
    <source>
        <dbReference type="Proteomes" id="UP000298179"/>
    </source>
</evidence>
<dbReference type="Gene3D" id="3.30.565.10">
    <property type="entry name" value="Histidine kinase-like ATPase, C-terminal domain"/>
    <property type="match status" value="1"/>
</dbReference>
<gene>
    <name evidence="9" type="ORF">E3C22_19685</name>
</gene>
<dbReference type="AlphaFoldDB" id="A0A4Y8RCX9"/>
<dbReference type="EC" id="2.7.13.3" evidence="2"/>
<dbReference type="Pfam" id="PF00989">
    <property type="entry name" value="PAS"/>
    <property type="match status" value="1"/>
</dbReference>
<keyword evidence="3" id="KW-0808">Transferase</keyword>
<dbReference type="RefSeq" id="WP_134763566.1">
    <property type="nucleotide sequence ID" value="NZ_SOZD01000006.1"/>
</dbReference>
<feature type="compositionally biased region" description="Basic and acidic residues" evidence="6">
    <location>
        <begin position="408"/>
        <end position="429"/>
    </location>
</feature>
<dbReference type="Gene3D" id="1.10.287.130">
    <property type="match status" value="1"/>
</dbReference>
<dbReference type="CDD" id="cd00082">
    <property type="entry name" value="HisKA"/>
    <property type="match status" value="1"/>
</dbReference>
<dbReference type="InterPro" id="IPR036890">
    <property type="entry name" value="HATPase_C_sf"/>
</dbReference>
<dbReference type="GO" id="GO:0006355">
    <property type="term" value="P:regulation of DNA-templated transcription"/>
    <property type="evidence" value="ECO:0007669"/>
    <property type="project" value="InterPro"/>
</dbReference>
<evidence type="ECO:0000256" key="3">
    <source>
        <dbReference type="ARBA" id="ARBA00022679"/>
    </source>
</evidence>
<feature type="compositionally biased region" description="Basic and acidic residues" evidence="6">
    <location>
        <begin position="689"/>
        <end position="705"/>
    </location>
</feature>
<dbReference type="OrthoDB" id="9801651at2"/>